<dbReference type="Proteomes" id="UP000184028">
    <property type="component" value="Unassembled WGS sequence"/>
</dbReference>
<dbReference type="EMBL" id="FRBT01000002">
    <property type="protein sequence ID" value="SHL66917.1"/>
    <property type="molecule type" value="Genomic_DNA"/>
</dbReference>
<protein>
    <submittedName>
        <fullName evidence="1">Uncharacterized protein</fullName>
    </submittedName>
</protein>
<evidence type="ECO:0000313" key="1">
    <source>
        <dbReference type="EMBL" id="SHL66917.1"/>
    </source>
</evidence>
<name>A0A1M7CID6_9FLAO</name>
<dbReference type="RefSeq" id="WP_068841623.1">
    <property type="nucleotide sequence ID" value="NZ_FRBT01000002.1"/>
</dbReference>
<keyword evidence="2" id="KW-1185">Reference proteome</keyword>
<proteinExistence type="predicted"/>
<organism evidence="1 2">
    <name type="scientific">Flavobacterium chilense</name>
    <dbReference type="NCBI Taxonomy" id="946677"/>
    <lineage>
        <taxon>Bacteria</taxon>
        <taxon>Pseudomonadati</taxon>
        <taxon>Bacteroidota</taxon>
        <taxon>Flavobacteriia</taxon>
        <taxon>Flavobacteriales</taxon>
        <taxon>Flavobacteriaceae</taxon>
        <taxon>Flavobacterium</taxon>
    </lineage>
</organism>
<dbReference type="AlphaFoldDB" id="A0A1M7CID6"/>
<gene>
    <name evidence="1" type="ORF">SAMN05444484_102165</name>
</gene>
<sequence length="159" mass="18327">MSDFEIKSLKFSKKPISIPADYRPMYKIAQIVMILSITCTGNKSSLLKLHLLSWALKNDENKDEVLELIKNNYVAEMTVWGIEPALNRALLFCVAEDICKIEGGKYLLTEKGKGFFKLIKKNDVFNEELEFLNFVGKRKITDNRIESISNKWSLFNVEN</sequence>
<dbReference type="STRING" id="946677.SAMN05444484_102165"/>
<reference evidence="2" key="1">
    <citation type="submission" date="2016-11" db="EMBL/GenBank/DDBJ databases">
        <authorList>
            <person name="Varghese N."/>
            <person name="Submissions S."/>
        </authorList>
    </citation>
    <scope>NUCLEOTIDE SEQUENCE [LARGE SCALE GENOMIC DNA]</scope>
    <source>
        <strain evidence="2">DSM 24724</strain>
    </source>
</reference>
<accession>A0A1M7CID6</accession>
<dbReference type="OrthoDB" id="2989760at2"/>
<evidence type="ECO:0000313" key="2">
    <source>
        <dbReference type="Proteomes" id="UP000184028"/>
    </source>
</evidence>